<dbReference type="OrthoDB" id="5801251at2"/>
<dbReference type="AlphaFoldDB" id="A0A4R5W3T3"/>
<dbReference type="SUPFAM" id="SSF48452">
    <property type="entry name" value="TPR-like"/>
    <property type="match status" value="1"/>
</dbReference>
<keyword evidence="2" id="KW-0732">Signal</keyword>
<dbReference type="InterPro" id="IPR011990">
    <property type="entry name" value="TPR-like_helical_dom_sf"/>
</dbReference>
<evidence type="ECO:0000313" key="4">
    <source>
        <dbReference type="Proteomes" id="UP000294829"/>
    </source>
</evidence>
<keyword evidence="4" id="KW-1185">Reference proteome</keyword>
<dbReference type="InterPro" id="IPR019734">
    <property type="entry name" value="TPR_rpt"/>
</dbReference>
<comment type="caution">
    <text evidence="3">The sequence shown here is derived from an EMBL/GenBank/DDBJ whole genome shotgun (WGS) entry which is preliminary data.</text>
</comment>
<reference evidence="3 4" key="1">
    <citation type="submission" date="2019-03" db="EMBL/GenBank/DDBJ databases">
        <title>Sapientia aquatica gen. nov., sp. nov., isolated from a crater lake.</title>
        <authorList>
            <person name="Felfoldi T."/>
            <person name="Szabo A."/>
            <person name="Toth E."/>
            <person name="Schumann P."/>
            <person name="Keki Z."/>
            <person name="Marialigeti K."/>
            <person name="Mathe I."/>
        </authorList>
    </citation>
    <scope>NUCLEOTIDE SEQUENCE [LARGE SCALE GENOMIC DNA]</scope>
    <source>
        <strain evidence="3 4">SA-152</strain>
    </source>
</reference>
<dbReference type="SMART" id="SM00028">
    <property type="entry name" value="TPR"/>
    <property type="match status" value="4"/>
</dbReference>
<evidence type="ECO:0000256" key="2">
    <source>
        <dbReference type="SAM" id="SignalP"/>
    </source>
</evidence>
<proteinExistence type="predicted"/>
<accession>A0A4R5W3T3</accession>
<dbReference type="Pfam" id="PF13181">
    <property type="entry name" value="TPR_8"/>
    <property type="match status" value="1"/>
</dbReference>
<dbReference type="PROSITE" id="PS51257">
    <property type="entry name" value="PROKAR_LIPOPROTEIN"/>
    <property type="match status" value="1"/>
</dbReference>
<feature type="repeat" description="TPR" evidence="1">
    <location>
        <begin position="208"/>
        <end position="241"/>
    </location>
</feature>
<sequence length="400" mass="44711">MMRTFTALMAIVALSSCLLSGCATSVATGSASKPNLPVPWRDDSFAYAPELVRLKQADLFVLPPDLQEKIVGSVQAGSPTSARLKQMMVVLFGKDLLIYPYASGHSTAVAQTWNNKRGDCISITMLAYAVAKEMNIDAQMQEVYTPTLFDRRNHIDFINGHVNLLVKNSTEFEITNKTLSAHDFVIDFEPEQKVFLEGTALSEAAIAARFYNNLGAEYLANNQTALAYAYFKQAVLTDPRFEKSYTNLAQLYKSRQLLADAENMLLYALSIAPKSETTLHSLMELMAEQKRTSEQQYYATLLQESQKNDPYYWLAMGIDQLKQQRYKDAIASLKQAKQMTHGFDEVHANLALAYWRDQQPEKAREELAILAELQPGSQRVSALNAKFQTPAKVTDAATAK</sequence>
<dbReference type="EMBL" id="SMYL01000004">
    <property type="protein sequence ID" value="TDK66088.1"/>
    <property type="molecule type" value="Genomic_DNA"/>
</dbReference>
<feature type="signal peptide" evidence="2">
    <location>
        <begin position="1"/>
        <end position="25"/>
    </location>
</feature>
<name>A0A4R5W3T3_9BURK</name>
<feature type="chain" id="PRO_5020203742" evidence="2">
    <location>
        <begin position="26"/>
        <end position="400"/>
    </location>
</feature>
<dbReference type="Gene3D" id="1.25.40.10">
    <property type="entry name" value="Tetratricopeptide repeat domain"/>
    <property type="match status" value="2"/>
</dbReference>
<dbReference type="Proteomes" id="UP000294829">
    <property type="component" value="Unassembled WGS sequence"/>
</dbReference>
<keyword evidence="1" id="KW-0802">TPR repeat</keyword>
<evidence type="ECO:0000313" key="3">
    <source>
        <dbReference type="EMBL" id="TDK66088.1"/>
    </source>
</evidence>
<dbReference type="RefSeq" id="WP_133328331.1">
    <property type="nucleotide sequence ID" value="NZ_SMYL01000004.1"/>
</dbReference>
<organism evidence="3 4">
    <name type="scientific">Sapientia aquatica</name>
    <dbReference type="NCBI Taxonomy" id="1549640"/>
    <lineage>
        <taxon>Bacteria</taxon>
        <taxon>Pseudomonadati</taxon>
        <taxon>Pseudomonadota</taxon>
        <taxon>Betaproteobacteria</taxon>
        <taxon>Burkholderiales</taxon>
        <taxon>Oxalobacteraceae</taxon>
        <taxon>Sapientia</taxon>
    </lineage>
</organism>
<evidence type="ECO:0000256" key="1">
    <source>
        <dbReference type="PROSITE-ProRule" id="PRU00339"/>
    </source>
</evidence>
<dbReference type="Pfam" id="PF14559">
    <property type="entry name" value="TPR_19"/>
    <property type="match status" value="1"/>
</dbReference>
<protein>
    <submittedName>
        <fullName evidence="3">Tetratricopeptide repeat protein</fullName>
    </submittedName>
</protein>
<dbReference type="PROSITE" id="PS50005">
    <property type="entry name" value="TPR"/>
    <property type="match status" value="1"/>
</dbReference>
<gene>
    <name evidence="3" type="ORF">E2I14_10890</name>
</gene>